<dbReference type="AlphaFoldDB" id="A0A7W2TUX5"/>
<comment type="caution">
    <text evidence="2">The sequence shown here is derived from an EMBL/GenBank/DDBJ whole genome shotgun (WGS) entry which is preliminary data.</text>
</comment>
<accession>A0A7W2TUX5</accession>
<gene>
    <name evidence="2" type="ORF">H2508_04700</name>
</gene>
<name>A0A7W2TUX5_9GAMM</name>
<feature type="chain" id="PRO_5030831826" evidence="1">
    <location>
        <begin position="28"/>
        <end position="196"/>
    </location>
</feature>
<dbReference type="InterPro" id="IPR032608">
    <property type="entry name" value="DUF4892"/>
</dbReference>
<organism evidence="2 3">
    <name type="scientific">Sediminihaliea albiluteola</name>
    <dbReference type="NCBI Taxonomy" id="2758564"/>
    <lineage>
        <taxon>Bacteria</taxon>
        <taxon>Pseudomonadati</taxon>
        <taxon>Pseudomonadota</taxon>
        <taxon>Gammaproteobacteria</taxon>
        <taxon>Cellvibrionales</taxon>
        <taxon>Halieaceae</taxon>
        <taxon>Sediminihaliea</taxon>
    </lineage>
</organism>
<keyword evidence="1" id="KW-0732">Signal</keyword>
<reference evidence="2 3" key="1">
    <citation type="submission" date="2020-07" db="EMBL/GenBank/DDBJ databases">
        <title>Halieaceae bacterium, F7430, whole genome shotgun sequencing project.</title>
        <authorList>
            <person name="Jiang S."/>
            <person name="Liu Z.W."/>
            <person name="Du Z.J."/>
        </authorList>
    </citation>
    <scope>NUCLEOTIDE SEQUENCE [LARGE SCALE GENOMIC DNA]</scope>
    <source>
        <strain evidence="2 3">F7430</strain>
    </source>
</reference>
<dbReference type="EMBL" id="JACFXU010000013">
    <property type="protein sequence ID" value="MBA6412403.1"/>
    <property type="molecule type" value="Genomic_DNA"/>
</dbReference>
<keyword evidence="3" id="KW-1185">Reference proteome</keyword>
<dbReference type="RefSeq" id="WP_182169345.1">
    <property type="nucleotide sequence ID" value="NZ_JACFXU010000013.1"/>
</dbReference>
<sequence length="196" mass="22218">MNYPLSLRALMASLLLLLSASSSGSEAAASEQSSAGPLLKIILELDGFPHAEQVQYSSETVLDYEVGLGAMQKQMGDWQFKRSERLDADVLRYTWQIIDGFTSSELYDNLLKQVEQLPQSERLFICEARACGNGAQWANRVFRQRLLYGRADAQRYAVYRVNTEPGYWLLAYASARSADRQYLHVELLRLAPQLEE</sequence>
<protein>
    <submittedName>
        <fullName evidence="2">DUF4892 domain-containing protein</fullName>
    </submittedName>
</protein>
<evidence type="ECO:0000313" key="3">
    <source>
        <dbReference type="Proteomes" id="UP000539350"/>
    </source>
</evidence>
<feature type="signal peptide" evidence="1">
    <location>
        <begin position="1"/>
        <end position="27"/>
    </location>
</feature>
<dbReference type="Proteomes" id="UP000539350">
    <property type="component" value="Unassembled WGS sequence"/>
</dbReference>
<proteinExistence type="predicted"/>
<dbReference type="Pfam" id="PF16234">
    <property type="entry name" value="DUF4892"/>
    <property type="match status" value="1"/>
</dbReference>
<evidence type="ECO:0000256" key="1">
    <source>
        <dbReference type="SAM" id="SignalP"/>
    </source>
</evidence>
<evidence type="ECO:0000313" key="2">
    <source>
        <dbReference type="EMBL" id="MBA6412403.1"/>
    </source>
</evidence>